<comment type="catalytic activity">
    <reaction evidence="7">
        <text>12-hexadecanoyloxy-octadecanoate + H2O = 12-hydroxyoctadecanoate + hexadecanoate + H(+)</text>
        <dbReference type="Rhea" id="RHEA:52056"/>
        <dbReference type="ChEBI" id="CHEBI:7896"/>
        <dbReference type="ChEBI" id="CHEBI:15377"/>
        <dbReference type="ChEBI" id="CHEBI:15378"/>
        <dbReference type="ChEBI" id="CHEBI:83677"/>
        <dbReference type="ChEBI" id="CHEBI:84201"/>
    </reaction>
    <physiologicalReaction direction="left-to-right" evidence="7">
        <dbReference type="Rhea" id="RHEA:52057"/>
    </physiologicalReaction>
</comment>
<protein>
    <submittedName>
        <fullName evidence="18">Uncharacterized protein</fullName>
    </submittedName>
</protein>
<feature type="transmembrane region" description="Helical" evidence="17">
    <location>
        <begin position="126"/>
        <end position="146"/>
    </location>
</feature>
<keyword evidence="4 17" id="KW-0812">Transmembrane</keyword>
<evidence type="ECO:0000256" key="10">
    <source>
        <dbReference type="ARBA" id="ARBA00048680"/>
    </source>
</evidence>
<reference evidence="18" key="1">
    <citation type="submission" date="2022-01" db="UniProtKB">
        <authorList>
            <consortium name="EnsemblMetazoa"/>
        </authorList>
    </citation>
    <scope>IDENTIFICATION</scope>
</reference>
<proteinExistence type="inferred from homology"/>
<feature type="transmembrane region" description="Helical" evidence="17">
    <location>
        <begin position="158"/>
        <end position="183"/>
    </location>
</feature>
<keyword evidence="5 17" id="KW-1133">Transmembrane helix</keyword>
<comment type="catalytic activity">
    <reaction evidence="8">
        <text>13-octadecanoyloxy-octadecanoate + H2O = 13-hydroxy-octadecanoate + octadecanoate + H(+)</text>
        <dbReference type="Rhea" id="RHEA:52084"/>
        <dbReference type="ChEBI" id="CHEBI:15377"/>
        <dbReference type="ChEBI" id="CHEBI:15378"/>
        <dbReference type="ChEBI" id="CHEBI:25629"/>
        <dbReference type="ChEBI" id="CHEBI:136304"/>
        <dbReference type="ChEBI" id="CHEBI:136335"/>
    </reaction>
    <physiologicalReaction direction="left-to-right" evidence="8">
        <dbReference type="Rhea" id="RHEA:52085"/>
    </physiologicalReaction>
</comment>
<accession>A0A8I6S6V7</accession>
<evidence type="ECO:0000256" key="15">
    <source>
        <dbReference type="ARBA" id="ARBA00049322"/>
    </source>
</evidence>
<dbReference type="RefSeq" id="XP_014257265.1">
    <property type="nucleotide sequence ID" value="XM_014401779.2"/>
</dbReference>
<evidence type="ECO:0000256" key="8">
    <source>
        <dbReference type="ARBA" id="ARBA00047427"/>
    </source>
</evidence>
<comment type="catalytic activity">
    <reaction evidence="12">
        <text>9-(9Z-octadecenoyloxy)-octadecanoate + H2O = 9-hydroxy-octadecanoate + (9Z)-octadecenoate + H(+)</text>
        <dbReference type="Rhea" id="RHEA:52048"/>
        <dbReference type="ChEBI" id="CHEBI:15377"/>
        <dbReference type="ChEBI" id="CHEBI:15378"/>
        <dbReference type="ChEBI" id="CHEBI:30823"/>
        <dbReference type="ChEBI" id="CHEBI:136282"/>
        <dbReference type="ChEBI" id="CHEBI:136286"/>
    </reaction>
    <physiologicalReaction direction="left-to-right" evidence="12">
        <dbReference type="Rhea" id="RHEA:52049"/>
    </physiologicalReaction>
</comment>
<dbReference type="GO" id="GO:0016020">
    <property type="term" value="C:membrane"/>
    <property type="evidence" value="ECO:0007669"/>
    <property type="project" value="InterPro"/>
</dbReference>
<dbReference type="InterPro" id="IPR006838">
    <property type="entry name" value="ADTRP_AIG1"/>
</dbReference>
<dbReference type="EnsemblMetazoa" id="XM_014401779.2">
    <property type="protein sequence ID" value="XP_014257265.1"/>
    <property type="gene ID" value="LOC106671027"/>
</dbReference>
<dbReference type="Pfam" id="PF04750">
    <property type="entry name" value="Far-17a_AIG1"/>
    <property type="match status" value="1"/>
</dbReference>
<evidence type="ECO:0000256" key="7">
    <source>
        <dbReference type="ARBA" id="ARBA00047368"/>
    </source>
</evidence>
<feature type="transmembrane region" description="Helical" evidence="17">
    <location>
        <begin position="12"/>
        <end position="36"/>
    </location>
</feature>
<feature type="transmembrane region" description="Helical" evidence="17">
    <location>
        <begin position="195"/>
        <end position="212"/>
    </location>
</feature>
<evidence type="ECO:0000256" key="12">
    <source>
        <dbReference type="ARBA" id="ARBA00048800"/>
    </source>
</evidence>
<comment type="catalytic activity">
    <reaction evidence="14">
        <text>13-(9Z-octadecenoyloxy)-octadecanoate + H2O = 13-hydroxy-octadecanoate + (9Z)-octadecenoate + H(+)</text>
        <dbReference type="Rhea" id="RHEA:52064"/>
        <dbReference type="ChEBI" id="CHEBI:15377"/>
        <dbReference type="ChEBI" id="CHEBI:15378"/>
        <dbReference type="ChEBI" id="CHEBI:30823"/>
        <dbReference type="ChEBI" id="CHEBI:136303"/>
        <dbReference type="ChEBI" id="CHEBI:136304"/>
    </reaction>
    <physiologicalReaction direction="left-to-right" evidence="14">
        <dbReference type="Rhea" id="RHEA:52065"/>
    </physiologicalReaction>
</comment>
<dbReference type="AlphaFoldDB" id="A0A8I6S6V7"/>
<evidence type="ECO:0000313" key="19">
    <source>
        <dbReference type="Proteomes" id="UP000494040"/>
    </source>
</evidence>
<feature type="transmembrane region" description="Helical" evidence="17">
    <location>
        <begin position="56"/>
        <end position="82"/>
    </location>
</feature>
<dbReference type="PANTHER" id="PTHR10989">
    <property type="entry name" value="ANDROGEN-INDUCED PROTEIN 1-RELATED"/>
    <property type="match status" value="1"/>
</dbReference>
<sequence length="315" mass="36535">MECHLEIKHPKFFLSCSIVLHIIGCAHFVAALALFFKCITASSDRELFKAAFQHLSVWSCSIHAVYCLFALVTDGLILILTLTDESTSLYVRRSFMRACLAFPSAMFSNANIWIITDIIYSTIPTYIFHMTNTNLIIYEILDFLFCNAQNPKMLHGTILVFTFVIVYVVCMEEINAYHGVFVYPYIGSMSLPRRIFMYCMGLLIFYMFYLMGKFINRILWDYTTLVKLCNYTYFRHNTLQESRAESRATASKGASLVKIFSASFKRSYSAPRTEFQAKQKAEKDSKKNKERLGDKKFGFFNCFKNFWFLKSNAIK</sequence>
<evidence type="ECO:0000256" key="16">
    <source>
        <dbReference type="ARBA" id="ARBA00049428"/>
    </source>
</evidence>
<evidence type="ECO:0000256" key="6">
    <source>
        <dbReference type="ARBA" id="ARBA00023136"/>
    </source>
</evidence>
<comment type="catalytic activity">
    <reaction evidence="15">
        <text>13-(9Z-hexadecenoyloxy)-octadecanoate + H2O = 13-hydroxy-octadecanoate + (9Z)-hexadecenoate + H(+)</text>
        <dbReference type="Rhea" id="RHEA:52076"/>
        <dbReference type="ChEBI" id="CHEBI:15377"/>
        <dbReference type="ChEBI" id="CHEBI:15378"/>
        <dbReference type="ChEBI" id="CHEBI:32372"/>
        <dbReference type="ChEBI" id="CHEBI:136304"/>
        <dbReference type="ChEBI" id="CHEBI:136315"/>
    </reaction>
    <physiologicalReaction direction="left-to-right" evidence="15">
        <dbReference type="Rhea" id="RHEA:52077"/>
    </physiologicalReaction>
</comment>
<comment type="catalytic activity">
    <reaction evidence="16">
        <text>12-(9Z-hexadecenoyloxy)-octadecanoate + H2O = 12-hydroxyoctadecanoate + (9Z)-hexadecenoate + H(+)</text>
        <dbReference type="Rhea" id="RHEA:52072"/>
        <dbReference type="ChEBI" id="CHEBI:15377"/>
        <dbReference type="ChEBI" id="CHEBI:15378"/>
        <dbReference type="ChEBI" id="CHEBI:32372"/>
        <dbReference type="ChEBI" id="CHEBI:84201"/>
        <dbReference type="ChEBI" id="CHEBI:136312"/>
    </reaction>
    <physiologicalReaction direction="left-to-right" evidence="16">
        <dbReference type="Rhea" id="RHEA:52073"/>
    </physiologicalReaction>
</comment>
<dbReference type="Proteomes" id="UP000494040">
    <property type="component" value="Unassembled WGS sequence"/>
</dbReference>
<comment type="similarity">
    <text evidence="3">Belongs to the AIG1 family.</text>
</comment>
<comment type="catalytic activity">
    <reaction evidence="9">
        <text>9-hexadecanoyloxy-octadecanoate + H2O = 9-hydroxy-octadecanoate + hexadecanoate + H(+)</text>
        <dbReference type="Rhea" id="RHEA:52052"/>
        <dbReference type="ChEBI" id="CHEBI:7896"/>
        <dbReference type="ChEBI" id="CHEBI:15377"/>
        <dbReference type="ChEBI" id="CHEBI:15378"/>
        <dbReference type="ChEBI" id="CHEBI:83670"/>
        <dbReference type="ChEBI" id="CHEBI:136286"/>
    </reaction>
    <physiologicalReaction direction="left-to-right" evidence="9">
        <dbReference type="Rhea" id="RHEA:52053"/>
    </physiologicalReaction>
</comment>
<comment type="catalytic activity">
    <reaction evidence="10">
        <text>12-octadecanoyloxy-octadecanoate + H2O = 12-hydroxyoctadecanoate + octadecanoate + H(+)</text>
        <dbReference type="Rhea" id="RHEA:52080"/>
        <dbReference type="ChEBI" id="CHEBI:15377"/>
        <dbReference type="ChEBI" id="CHEBI:15378"/>
        <dbReference type="ChEBI" id="CHEBI:25629"/>
        <dbReference type="ChEBI" id="CHEBI:84201"/>
        <dbReference type="ChEBI" id="CHEBI:136330"/>
    </reaction>
    <physiologicalReaction direction="left-to-right" evidence="10">
        <dbReference type="Rhea" id="RHEA:52081"/>
    </physiologicalReaction>
</comment>
<dbReference type="KEGG" id="clec:106671027"/>
<dbReference type="PANTHER" id="PTHR10989:SF16">
    <property type="entry name" value="AT02829P-RELATED"/>
    <property type="match status" value="1"/>
</dbReference>
<evidence type="ECO:0000256" key="14">
    <source>
        <dbReference type="ARBA" id="ARBA00049296"/>
    </source>
</evidence>
<keyword evidence="19" id="KW-1185">Reference proteome</keyword>
<name>A0A8I6S6V7_CIMLE</name>
<dbReference type="GeneID" id="106671027"/>
<evidence type="ECO:0000256" key="4">
    <source>
        <dbReference type="ARBA" id="ARBA00022692"/>
    </source>
</evidence>
<evidence type="ECO:0000256" key="2">
    <source>
        <dbReference type="ARBA" id="ARBA00004127"/>
    </source>
</evidence>
<comment type="catalytic activity">
    <reaction evidence="1">
        <text>9-(9Z-hexadecenoyloxy)-octadecanoate + H2O = (9Z)-hexadecenoate + 9-hydroxy-octadecanoate + H(+)</text>
        <dbReference type="Rhea" id="RHEA:52068"/>
        <dbReference type="ChEBI" id="CHEBI:15377"/>
        <dbReference type="ChEBI" id="CHEBI:15378"/>
        <dbReference type="ChEBI" id="CHEBI:32372"/>
        <dbReference type="ChEBI" id="CHEBI:136286"/>
        <dbReference type="ChEBI" id="CHEBI:136309"/>
    </reaction>
    <physiologicalReaction direction="left-to-right" evidence="1">
        <dbReference type="Rhea" id="RHEA:52069"/>
    </physiologicalReaction>
</comment>
<comment type="catalytic activity">
    <reaction evidence="11">
        <text>12-(9Z-octadecenoyloxy)-octadecanoate + H2O = 12-hydroxyoctadecanoate + (9Z)-octadecenoate + H(+)</text>
        <dbReference type="Rhea" id="RHEA:52060"/>
        <dbReference type="ChEBI" id="CHEBI:15377"/>
        <dbReference type="ChEBI" id="CHEBI:15378"/>
        <dbReference type="ChEBI" id="CHEBI:30823"/>
        <dbReference type="ChEBI" id="CHEBI:84201"/>
        <dbReference type="ChEBI" id="CHEBI:136302"/>
    </reaction>
    <physiologicalReaction direction="left-to-right" evidence="11">
        <dbReference type="Rhea" id="RHEA:52061"/>
    </physiologicalReaction>
</comment>
<evidence type="ECO:0000256" key="17">
    <source>
        <dbReference type="SAM" id="Phobius"/>
    </source>
</evidence>
<evidence type="ECO:0000256" key="3">
    <source>
        <dbReference type="ARBA" id="ARBA00009300"/>
    </source>
</evidence>
<evidence type="ECO:0000256" key="11">
    <source>
        <dbReference type="ARBA" id="ARBA00048701"/>
    </source>
</evidence>
<evidence type="ECO:0000256" key="9">
    <source>
        <dbReference type="ARBA" id="ARBA00047863"/>
    </source>
</evidence>
<evidence type="ECO:0000256" key="1">
    <source>
        <dbReference type="ARBA" id="ARBA00000923"/>
    </source>
</evidence>
<evidence type="ECO:0000313" key="18">
    <source>
        <dbReference type="EnsemblMetazoa" id="XP_014257265.1"/>
    </source>
</evidence>
<evidence type="ECO:0000256" key="5">
    <source>
        <dbReference type="ARBA" id="ARBA00022989"/>
    </source>
</evidence>
<organism evidence="18 19">
    <name type="scientific">Cimex lectularius</name>
    <name type="common">Bed bug</name>
    <name type="synonym">Acanthia lectularia</name>
    <dbReference type="NCBI Taxonomy" id="79782"/>
    <lineage>
        <taxon>Eukaryota</taxon>
        <taxon>Metazoa</taxon>
        <taxon>Ecdysozoa</taxon>
        <taxon>Arthropoda</taxon>
        <taxon>Hexapoda</taxon>
        <taxon>Insecta</taxon>
        <taxon>Pterygota</taxon>
        <taxon>Neoptera</taxon>
        <taxon>Paraneoptera</taxon>
        <taxon>Hemiptera</taxon>
        <taxon>Heteroptera</taxon>
        <taxon>Panheteroptera</taxon>
        <taxon>Cimicomorpha</taxon>
        <taxon>Cimicidae</taxon>
        <taxon>Cimex</taxon>
    </lineage>
</organism>
<feature type="transmembrane region" description="Helical" evidence="17">
    <location>
        <begin position="94"/>
        <end position="114"/>
    </location>
</feature>
<dbReference type="GO" id="GO:0012505">
    <property type="term" value="C:endomembrane system"/>
    <property type="evidence" value="ECO:0007669"/>
    <property type="project" value="UniProtKB-SubCell"/>
</dbReference>
<keyword evidence="6 17" id="KW-0472">Membrane</keyword>
<comment type="subcellular location">
    <subcellularLocation>
        <location evidence="2">Endomembrane system</location>
        <topology evidence="2">Multi-pass membrane protein</topology>
    </subcellularLocation>
</comment>
<comment type="catalytic activity">
    <reaction evidence="13">
        <text>9-octadecanoyloxy-octadecanoate + H2O = 9-hydroxy-octadecanoate + octadecanoate + H(+)</text>
        <dbReference type="Rhea" id="RHEA:52096"/>
        <dbReference type="ChEBI" id="CHEBI:15377"/>
        <dbReference type="ChEBI" id="CHEBI:15378"/>
        <dbReference type="ChEBI" id="CHEBI:25629"/>
        <dbReference type="ChEBI" id="CHEBI:136286"/>
        <dbReference type="ChEBI" id="CHEBI:136373"/>
    </reaction>
    <physiologicalReaction direction="left-to-right" evidence="13">
        <dbReference type="Rhea" id="RHEA:52097"/>
    </physiologicalReaction>
</comment>
<evidence type="ECO:0000256" key="13">
    <source>
        <dbReference type="ARBA" id="ARBA00049221"/>
    </source>
</evidence>